<feature type="compositionally biased region" description="Polar residues" evidence="1">
    <location>
        <begin position="531"/>
        <end position="548"/>
    </location>
</feature>
<feature type="region of interest" description="Disordered" evidence="1">
    <location>
        <begin position="33"/>
        <end position="57"/>
    </location>
</feature>
<feature type="domain" description="DUF4780" evidence="2">
    <location>
        <begin position="312"/>
        <end position="461"/>
    </location>
</feature>
<proteinExistence type="predicted"/>
<evidence type="ECO:0000313" key="4">
    <source>
        <dbReference type="Proteomes" id="UP000663880"/>
    </source>
</evidence>
<organism evidence="3 4">
    <name type="scientific">Pieris macdunnoughi</name>
    <dbReference type="NCBI Taxonomy" id="345717"/>
    <lineage>
        <taxon>Eukaryota</taxon>
        <taxon>Metazoa</taxon>
        <taxon>Ecdysozoa</taxon>
        <taxon>Arthropoda</taxon>
        <taxon>Hexapoda</taxon>
        <taxon>Insecta</taxon>
        <taxon>Pterygota</taxon>
        <taxon>Neoptera</taxon>
        <taxon>Endopterygota</taxon>
        <taxon>Lepidoptera</taxon>
        <taxon>Glossata</taxon>
        <taxon>Ditrysia</taxon>
        <taxon>Papilionoidea</taxon>
        <taxon>Pieridae</taxon>
        <taxon>Pierinae</taxon>
        <taxon>Pieris</taxon>
    </lineage>
</organism>
<name>A0A821W7A4_9NEOP</name>
<feature type="compositionally biased region" description="Low complexity" evidence="1">
    <location>
        <begin position="109"/>
        <end position="120"/>
    </location>
</feature>
<dbReference type="EMBL" id="CAJOBZ010000053">
    <property type="protein sequence ID" value="CAF4919840.1"/>
    <property type="molecule type" value="Genomic_DNA"/>
</dbReference>
<feature type="region of interest" description="Disordered" evidence="1">
    <location>
        <begin position="470"/>
        <end position="497"/>
    </location>
</feature>
<comment type="caution">
    <text evidence="3">The sequence shown here is derived from an EMBL/GenBank/DDBJ whole genome shotgun (WGS) entry which is preliminary data.</text>
</comment>
<gene>
    <name evidence="3" type="ORF">PMACD_LOCUS12918</name>
</gene>
<dbReference type="AlphaFoldDB" id="A0A821W7A4"/>
<keyword evidence="4" id="KW-1185">Reference proteome</keyword>
<evidence type="ECO:0000259" key="2">
    <source>
        <dbReference type="Pfam" id="PF16012"/>
    </source>
</evidence>
<feature type="region of interest" description="Disordered" evidence="1">
    <location>
        <begin position="528"/>
        <end position="548"/>
    </location>
</feature>
<dbReference type="OrthoDB" id="6930545at2759"/>
<evidence type="ECO:0000313" key="3">
    <source>
        <dbReference type="EMBL" id="CAF4919840.1"/>
    </source>
</evidence>
<protein>
    <recommendedName>
        <fullName evidence="2">DUF4780 domain-containing protein</fullName>
    </recommendedName>
</protein>
<feature type="compositionally biased region" description="Polar residues" evidence="1">
    <location>
        <begin position="123"/>
        <end position="139"/>
    </location>
</feature>
<feature type="region of interest" description="Disordered" evidence="1">
    <location>
        <begin position="156"/>
        <end position="266"/>
    </location>
</feature>
<reference evidence="3" key="1">
    <citation type="submission" date="2021-02" db="EMBL/GenBank/DDBJ databases">
        <authorList>
            <person name="Steward A R."/>
        </authorList>
    </citation>
    <scope>NUCLEOTIDE SEQUENCE</scope>
</reference>
<feature type="compositionally biased region" description="Basic residues" evidence="1">
    <location>
        <begin position="162"/>
        <end position="171"/>
    </location>
</feature>
<sequence length="548" mass="59149">MDKEAKKLNKTITNTNKPRVASLDVSRCKSPVARYSDAPVTHTDAPSRAASGTPKERAAAGVAPIRAALRPVPNPMESLIPPHEDVTTAAARLTASVEPKIAAPDDDTALSASKGGASAARTMRQTEAATEGTSSALTTTMDMSALKTAIQEPTFKMVVSNSKRRRHRRALRAPEQQKLVTGAPRPPVKPGTAPAVTTVERGGKRTPKPKRSTAVPVPSCSGCGKGLKSSKTNQSTKGQKRDRPEETVTPTGESKRVKPNKPQTVAGTSASYAEAAASYKANELCVAVMTEPFVDMTQEQADNIRLQIEGKIQDELLADLDATLTTEPNDIRFRGKAHFSDGVLKTWCEDTYTLGWLTGTCDVITNPVPDTRLVVRPQSAIPNRVPCLLHVPDYSGNTETLRKLITRQNRHLNIRSWTLTHERRTQDPTGVSLFFRVPEFEISKIKEHNRRLYYLMGNIYIRILDRDGPSQVANAPPTAASTSGVAPSGPGLPTSLTGAVSVTRAHVPMEVATHPPSPVQLTSDDELFQETGGSEFSDSCLRSSPSPY</sequence>
<feature type="region of interest" description="Disordered" evidence="1">
    <location>
        <begin position="98"/>
        <end position="139"/>
    </location>
</feature>
<dbReference type="Proteomes" id="UP000663880">
    <property type="component" value="Unassembled WGS sequence"/>
</dbReference>
<dbReference type="InterPro" id="IPR031961">
    <property type="entry name" value="DUF4780"/>
</dbReference>
<evidence type="ECO:0000256" key="1">
    <source>
        <dbReference type="SAM" id="MobiDB-lite"/>
    </source>
</evidence>
<accession>A0A821W7A4</accession>
<feature type="compositionally biased region" description="Low complexity" evidence="1">
    <location>
        <begin position="219"/>
        <end position="231"/>
    </location>
</feature>
<dbReference type="Pfam" id="PF16012">
    <property type="entry name" value="DUF4780"/>
    <property type="match status" value="1"/>
</dbReference>